<accession>A0A5A8DM48</accession>
<dbReference type="InterPro" id="IPR050178">
    <property type="entry name" value="AspA/AstE_fam"/>
</dbReference>
<comment type="similarity">
    <text evidence="2">Belongs to the AspA/AstE family. Aspartoacylase subfamily.</text>
</comment>
<evidence type="ECO:0000256" key="3">
    <source>
        <dbReference type="ARBA" id="ARBA00022723"/>
    </source>
</evidence>
<evidence type="ECO:0000259" key="7">
    <source>
        <dbReference type="Pfam" id="PF24827"/>
    </source>
</evidence>
<proteinExistence type="inferred from homology"/>
<keyword evidence="5" id="KW-0862">Zinc</keyword>
<dbReference type="GO" id="GO:0016788">
    <property type="term" value="F:hydrolase activity, acting on ester bonds"/>
    <property type="evidence" value="ECO:0007669"/>
    <property type="project" value="InterPro"/>
</dbReference>
<reference evidence="8 9" key="1">
    <citation type="submission" date="2019-07" db="EMBL/GenBank/DDBJ databases">
        <title>Genomes of Cafeteria roenbergensis.</title>
        <authorList>
            <person name="Fischer M.G."/>
            <person name="Hackl T."/>
            <person name="Roman M."/>
        </authorList>
    </citation>
    <scope>NUCLEOTIDE SEQUENCE [LARGE SCALE GENOMIC DNA]</scope>
    <source>
        <strain evidence="8 9">Cflag</strain>
    </source>
</reference>
<evidence type="ECO:0008006" key="10">
    <source>
        <dbReference type="Google" id="ProtNLM"/>
    </source>
</evidence>
<evidence type="ECO:0000313" key="8">
    <source>
        <dbReference type="EMBL" id="KAA0165060.1"/>
    </source>
</evidence>
<dbReference type="Pfam" id="PF24827">
    <property type="entry name" value="AstE_AspA_cat"/>
    <property type="match status" value="1"/>
</dbReference>
<dbReference type="InterPro" id="IPR016708">
    <property type="entry name" value="Aspartoacylase"/>
</dbReference>
<comment type="cofactor">
    <cofactor evidence="1">
        <name>Zn(2+)</name>
        <dbReference type="ChEBI" id="CHEBI:29105"/>
    </cofactor>
</comment>
<feature type="domain" description="Succinylglutamate desuccinylase/Aspartoacylase catalytic" evidence="7">
    <location>
        <begin position="21"/>
        <end position="218"/>
    </location>
</feature>
<evidence type="ECO:0000313" key="9">
    <source>
        <dbReference type="Proteomes" id="UP000325113"/>
    </source>
</evidence>
<keyword evidence="4" id="KW-0378">Hydrolase</keyword>
<name>A0A5A8DM48_CAFRO</name>
<keyword evidence="3" id="KW-0479">Metal-binding</keyword>
<dbReference type="PANTHER" id="PTHR15162:SF7">
    <property type="entry name" value="SUCCINYLGLUTAMATE DESUCCINYLASE"/>
    <property type="match status" value="1"/>
</dbReference>
<evidence type="ECO:0000256" key="1">
    <source>
        <dbReference type="ARBA" id="ARBA00001947"/>
    </source>
</evidence>
<dbReference type="EMBL" id="VLTM01000014">
    <property type="protein sequence ID" value="KAA0165060.1"/>
    <property type="molecule type" value="Genomic_DNA"/>
</dbReference>
<sequence>MASATAAAGAGASPVRLRPFKRVAVVGGTHGNETTGVYALRRFQKHPELLARDGIDVEYCLANPKAVREVRRFVDDDLNRQYSMARLRDDSLESYESVRAKLIEQRFGPKDSDRPHADFLVDMHTTTSRMGITMIFESQGVDPAALYVAKEVRRMLAGRTSAPVFILFADLERDGIPHTPSIARSGVAIEVGPVAQGLLRSDACEWMEQAALAVMDAIARLNTGEATASEAEAVPVFQNSRVKVPCPAGEDGSPLAVFHERLQDGDYRPLRKGDPIFRGLDGEVIEYDGRLGDTVFPVFVNEAAYYLPESGLGFALCHHATLPLPPIVTAEDGAARLSLRVPPADDAEAVAAAIEASDPWEAAKAAAATA</sequence>
<dbReference type="GO" id="GO:0046872">
    <property type="term" value="F:metal ion binding"/>
    <property type="evidence" value="ECO:0007669"/>
    <property type="project" value="UniProtKB-KW"/>
</dbReference>
<dbReference type="PANTHER" id="PTHR15162">
    <property type="entry name" value="ASPARTOACYLASE"/>
    <property type="match status" value="1"/>
</dbReference>
<dbReference type="GO" id="GO:0005829">
    <property type="term" value="C:cytosol"/>
    <property type="evidence" value="ECO:0007669"/>
    <property type="project" value="TreeGrafter"/>
</dbReference>
<dbReference type="InterPro" id="IPR007036">
    <property type="entry name" value="Aste_AspA_hybrid_dom"/>
</dbReference>
<protein>
    <recommendedName>
        <fullName evidence="10">Aspartoacylase</fullName>
    </recommendedName>
</protein>
<dbReference type="NCBIfam" id="NF002601">
    <property type="entry name" value="PRK02259.1"/>
    <property type="match status" value="1"/>
</dbReference>
<dbReference type="AlphaFoldDB" id="A0A5A8DM48"/>
<feature type="domain" description="AstE/AspA barrel-sandwich hybrid" evidence="6">
    <location>
        <begin position="255"/>
        <end position="306"/>
    </location>
</feature>
<dbReference type="Proteomes" id="UP000325113">
    <property type="component" value="Unassembled WGS sequence"/>
</dbReference>
<gene>
    <name evidence="8" type="ORF">FNF31_02073</name>
</gene>
<dbReference type="SUPFAM" id="SSF53187">
    <property type="entry name" value="Zn-dependent exopeptidases"/>
    <property type="match status" value="1"/>
</dbReference>
<dbReference type="Gene3D" id="2.20.25.160">
    <property type="match status" value="1"/>
</dbReference>
<evidence type="ECO:0000256" key="4">
    <source>
        <dbReference type="ARBA" id="ARBA00022801"/>
    </source>
</evidence>
<organism evidence="8 9">
    <name type="scientific">Cafeteria roenbergensis</name>
    <name type="common">Marine flagellate</name>
    <dbReference type="NCBI Taxonomy" id="33653"/>
    <lineage>
        <taxon>Eukaryota</taxon>
        <taxon>Sar</taxon>
        <taxon>Stramenopiles</taxon>
        <taxon>Bigyra</taxon>
        <taxon>Opalozoa</taxon>
        <taxon>Bicosoecida</taxon>
        <taxon>Cafeteriaceae</taxon>
        <taxon>Cafeteria</taxon>
    </lineage>
</organism>
<evidence type="ECO:0000256" key="5">
    <source>
        <dbReference type="ARBA" id="ARBA00022833"/>
    </source>
</evidence>
<dbReference type="GO" id="GO:0016811">
    <property type="term" value="F:hydrolase activity, acting on carbon-nitrogen (but not peptide) bonds, in linear amides"/>
    <property type="evidence" value="ECO:0007669"/>
    <property type="project" value="InterPro"/>
</dbReference>
<comment type="caution">
    <text evidence="8">The sequence shown here is derived from an EMBL/GenBank/DDBJ whole genome shotgun (WGS) entry which is preliminary data.</text>
</comment>
<dbReference type="Pfam" id="PF04952">
    <property type="entry name" value="AstE_AspA_hybrid"/>
    <property type="match status" value="1"/>
</dbReference>
<dbReference type="InterPro" id="IPR055438">
    <property type="entry name" value="AstE_AspA_cat"/>
</dbReference>
<evidence type="ECO:0000256" key="2">
    <source>
        <dbReference type="ARBA" id="ARBA00006173"/>
    </source>
</evidence>
<evidence type="ECO:0000259" key="6">
    <source>
        <dbReference type="Pfam" id="PF04952"/>
    </source>
</evidence>
<dbReference type="HAMAP" id="MF_00704">
    <property type="entry name" value="Aspartoacylase"/>
    <property type="match status" value="1"/>
</dbReference>
<dbReference type="Gene3D" id="3.40.630.10">
    <property type="entry name" value="Zn peptidases"/>
    <property type="match status" value="1"/>
</dbReference>